<proteinExistence type="predicted"/>
<name>A0AAN8VUY1_9MAGN</name>
<evidence type="ECO:0000313" key="2">
    <source>
        <dbReference type="Proteomes" id="UP001370490"/>
    </source>
</evidence>
<comment type="caution">
    <text evidence="1">The sequence shown here is derived from an EMBL/GenBank/DDBJ whole genome shotgun (WGS) entry which is preliminary data.</text>
</comment>
<evidence type="ECO:0000313" key="1">
    <source>
        <dbReference type="EMBL" id="KAK6934558.1"/>
    </source>
</evidence>
<dbReference type="EMBL" id="JBAMMX010000008">
    <property type="protein sequence ID" value="KAK6934558.1"/>
    <property type="molecule type" value="Genomic_DNA"/>
</dbReference>
<dbReference type="AlphaFoldDB" id="A0AAN8VUY1"/>
<gene>
    <name evidence="1" type="ORF">RJ641_034713</name>
</gene>
<reference evidence="1 2" key="1">
    <citation type="submission" date="2023-12" db="EMBL/GenBank/DDBJ databases">
        <title>A high-quality genome assembly for Dillenia turbinata (Dilleniales).</title>
        <authorList>
            <person name="Chanderbali A."/>
        </authorList>
    </citation>
    <scope>NUCLEOTIDE SEQUENCE [LARGE SCALE GENOMIC DNA]</scope>
    <source>
        <strain evidence="1">LSX21</strain>
        <tissue evidence="1">Leaf</tissue>
    </source>
</reference>
<accession>A0AAN8VUY1</accession>
<dbReference type="Proteomes" id="UP001370490">
    <property type="component" value="Unassembled WGS sequence"/>
</dbReference>
<dbReference type="PANTHER" id="PTHR34570">
    <property type="entry name" value="OS03G0593100 PROTEIN"/>
    <property type="match status" value="1"/>
</dbReference>
<keyword evidence="2" id="KW-1185">Reference proteome</keyword>
<dbReference type="PANTHER" id="PTHR34570:SF12">
    <property type="entry name" value="EXPRESSED PROTEIN"/>
    <property type="match status" value="1"/>
</dbReference>
<organism evidence="1 2">
    <name type="scientific">Dillenia turbinata</name>
    <dbReference type="NCBI Taxonomy" id="194707"/>
    <lineage>
        <taxon>Eukaryota</taxon>
        <taxon>Viridiplantae</taxon>
        <taxon>Streptophyta</taxon>
        <taxon>Embryophyta</taxon>
        <taxon>Tracheophyta</taxon>
        <taxon>Spermatophyta</taxon>
        <taxon>Magnoliopsida</taxon>
        <taxon>eudicotyledons</taxon>
        <taxon>Gunneridae</taxon>
        <taxon>Pentapetalae</taxon>
        <taxon>Dilleniales</taxon>
        <taxon>Dilleniaceae</taxon>
        <taxon>Dillenia</taxon>
    </lineage>
</organism>
<protein>
    <submittedName>
        <fullName evidence="1">Uncharacterized protein</fullName>
    </submittedName>
</protein>
<sequence>MGGRSISSNAKRSSIMLLQERFKKLHRVKEMREAKQLLKLFSASAQVAQSSLHEPCICWSKLILPPTPEKSSVDVVRTDSKMHADAEVIETPISGNCLSTDRVMHKANKFEDTDIDTSLHL</sequence>